<evidence type="ECO:0000313" key="2">
    <source>
        <dbReference type="EMBL" id="KAJ1978200.1"/>
    </source>
</evidence>
<comment type="caution">
    <text evidence="2">The sequence shown here is derived from an EMBL/GenBank/DDBJ whole genome shotgun (WGS) entry which is preliminary data.</text>
</comment>
<keyword evidence="3" id="KW-1185">Reference proteome</keyword>
<dbReference type="EMBL" id="JANBQB010000291">
    <property type="protein sequence ID" value="KAJ1978200.1"/>
    <property type="molecule type" value="Genomic_DNA"/>
</dbReference>
<name>A0A9W8B137_9FUNG</name>
<feature type="non-terminal residue" evidence="2">
    <location>
        <position position="139"/>
    </location>
</feature>
<gene>
    <name evidence="2" type="ORF">H4R34_003287</name>
</gene>
<organism evidence="2 3">
    <name type="scientific">Dimargaris verticillata</name>
    <dbReference type="NCBI Taxonomy" id="2761393"/>
    <lineage>
        <taxon>Eukaryota</taxon>
        <taxon>Fungi</taxon>
        <taxon>Fungi incertae sedis</taxon>
        <taxon>Zoopagomycota</taxon>
        <taxon>Kickxellomycotina</taxon>
        <taxon>Dimargaritomycetes</taxon>
        <taxon>Dimargaritales</taxon>
        <taxon>Dimargaritaceae</taxon>
        <taxon>Dimargaris</taxon>
    </lineage>
</organism>
<dbReference type="Proteomes" id="UP001151582">
    <property type="component" value="Unassembled WGS sequence"/>
</dbReference>
<evidence type="ECO:0000313" key="3">
    <source>
        <dbReference type="Proteomes" id="UP001151582"/>
    </source>
</evidence>
<evidence type="ECO:0000256" key="1">
    <source>
        <dbReference type="SAM" id="MobiDB-lite"/>
    </source>
</evidence>
<sequence>MSKLQRPYESWLSEKTLVLDDDAKKDWAIQVNKLIDQFVDTYSVHGHSPFHTSAWVNEKQTIGNMVGEFYKEASTMNAHDCNQAGTHASLSKAKSRSPHQDQRRDPGIAPEAFIFAAVDFYSRQACPAVRYQGNNVKSC</sequence>
<feature type="region of interest" description="Disordered" evidence="1">
    <location>
        <begin position="83"/>
        <end position="105"/>
    </location>
</feature>
<accession>A0A9W8B137</accession>
<reference evidence="2" key="1">
    <citation type="submission" date="2022-07" db="EMBL/GenBank/DDBJ databases">
        <title>Phylogenomic reconstructions and comparative analyses of Kickxellomycotina fungi.</title>
        <authorList>
            <person name="Reynolds N.K."/>
            <person name="Stajich J.E."/>
            <person name="Barry K."/>
            <person name="Grigoriev I.V."/>
            <person name="Crous P."/>
            <person name="Smith M.E."/>
        </authorList>
    </citation>
    <scope>NUCLEOTIDE SEQUENCE</scope>
    <source>
        <strain evidence="2">RSA 567</strain>
    </source>
</reference>
<proteinExistence type="predicted"/>
<protein>
    <submittedName>
        <fullName evidence="2">Uncharacterized protein</fullName>
    </submittedName>
</protein>
<dbReference type="AlphaFoldDB" id="A0A9W8B137"/>